<evidence type="ECO:0000256" key="1">
    <source>
        <dbReference type="ARBA" id="ARBA00007447"/>
    </source>
</evidence>
<dbReference type="InterPro" id="IPR001461">
    <property type="entry name" value="Aspartic_peptidase_A1"/>
</dbReference>
<feature type="active site" evidence="4">
    <location>
        <position position="337"/>
    </location>
</feature>
<evidence type="ECO:0000256" key="3">
    <source>
        <dbReference type="ARBA" id="ARBA00022801"/>
    </source>
</evidence>
<dbReference type="PANTHER" id="PTHR47967:SF60">
    <property type="entry name" value="PROTEIN ASPARTIC PROTEASE IN GUARD CELL 1-LIKE"/>
    <property type="match status" value="1"/>
</dbReference>
<feature type="chain" id="PRO_5040120570" evidence="6">
    <location>
        <begin position="19"/>
        <end position="460"/>
    </location>
</feature>
<dbReference type="AlphaFoldDB" id="A0A9N7RB98"/>
<dbReference type="Proteomes" id="UP001153555">
    <property type="component" value="Unassembled WGS sequence"/>
</dbReference>
<evidence type="ECO:0000256" key="2">
    <source>
        <dbReference type="ARBA" id="ARBA00022670"/>
    </source>
</evidence>
<gene>
    <name evidence="8" type="ORF">SHERM_19903</name>
</gene>
<feature type="active site" evidence="4">
    <location>
        <position position="141"/>
    </location>
</feature>
<dbReference type="PRINTS" id="PR00792">
    <property type="entry name" value="PEPSIN"/>
</dbReference>
<dbReference type="InterPro" id="IPR032861">
    <property type="entry name" value="TAXi_N"/>
</dbReference>
<dbReference type="Gene3D" id="2.40.70.10">
    <property type="entry name" value="Acid Proteases"/>
    <property type="match status" value="2"/>
</dbReference>
<keyword evidence="9" id="KW-1185">Reference proteome</keyword>
<evidence type="ECO:0000313" key="9">
    <source>
        <dbReference type="Proteomes" id="UP001153555"/>
    </source>
</evidence>
<organism evidence="8 9">
    <name type="scientific">Striga hermonthica</name>
    <name type="common">Purple witchweed</name>
    <name type="synonym">Buchnera hermonthica</name>
    <dbReference type="NCBI Taxonomy" id="68872"/>
    <lineage>
        <taxon>Eukaryota</taxon>
        <taxon>Viridiplantae</taxon>
        <taxon>Streptophyta</taxon>
        <taxon>Embryophyta</taxon>
        <taxon>Tracheophyta</taxon>
        <taxon>Spermatophyta</taxon>
        <taxon>Magnoliopsida</taxon>
        <taxon>eudicotyledons</taxon>
        <taxon>Gunneridae</taxon>
        <taxon>Pentapetalae</taxon>
        <taxon>asterids</taxon>
        <taxon>lamiids</taxon>
        <taxon>Lamiales</taxon>
        <taxon>Orobanchaceae</taxon>
        <taxon>Buchnereae</taxon>
        <taxon>Striga</taxon>
    </lineage>
</organism>
<dbReference type="InterPro" id="IPR051708">
    <property type="entry name" value="Plant_Aspart_Prot_A1"/>
</dbReference>
<dbReference type="Pfam" id="PF14543">
    <property type="entry name" value="TAXi_N"/>
    <property type="match status" value="1"/>
</dbReference>
<keyword evidence="3 5" id="KW-0378">Hydrolase</keyword>
<dbReference type="PANTHER" id="PTHR47967">
    <property type="entry name" value="OS07G0603500 PROTEIN-RELATED"/>
    <property type="match status" value="1"/>
</dbReference>
<name>A0A9N7RB98_STRHE</name>
<dbReference type="InterPro" id="IPR033121">
    <property type="entry name" value="PEPTIDASE_A1"/>
</dbReference>
<evidence type="ECO:0000256" key="5">
    <source>
        <dbReference type="RuleBase" id="RU000454"/>
    </source>
</evidence>
<dbReference type="GO" id="GO:0006508">
    <property type="term" value="P:proteolysis"/>
    <property type="evidence" value="ECO:0007669"/>
    <property type="project" value="UniProtKB-KW"/>
</dbReference>
<keyword evidence="6" id="KW-0732">Signal</keyword>
<evidence type="ECO:0000313" key="8">
    <source>
        <dbReference type="EMBL" id="CAA0822430.1"/>
    </source>
</evidence>
<evidence type="ECO:0000256" key="6">
    <source>
        <dbReference type="SAM" id="SignalP"/>
    </source>
</evidence>
<dbReference type="PROSITE" id="PS00141">
    <property type="entry name" value="ASP_PROTEASE"/>
    <property type="match status" value="1"/>
</dbReference>
<protein>
    <submittedName>
        <fullName evidence="8">Eukaryotic aspartyl protease family protein</fullName>
    </submittedName>
</protein>
<reference evidence="8" key="1">
    <citation type="submission" date="2019-12" db="EMBL/GenBank/DDBJ databases">
        <authorList>
            <person name="Scholes J."/>
        </authorList>
    </citation>
    <scope>NUCLEOTIDE SEQUENCE</scope>
</reference>
<evidence type="ECO:0000256" key="4">
    <source>
        <dbReference type="PIRSR" id="PIRSR601461-1"/>
    </source>
</evidence>
<dbReference type="InterPro" id="IPR032799">
    <property type="entry name" value="TAXi_C"/>
</dbReference>
<keyword evidence="2 5" id="KW-0645">Protease</keyword>
<dbReference type="EMBL" id="CACSLK010023397">
    <property type="protein sequence ID" value="CAA0822430.1"/>
    <property type="molecule type" value="Genomic_DNA"/>
</dbReference>
<sequence>MNIFFFLLLLLLFAFTVSVSFSSDPLHYQTFFIKPLPKLPKFETLSWDTKQLSESLSESNTTLIILPLHNIDHLSLASNYTRESLILKRLHRDVVRARAMACGKPRQFSSPVTSGLPLDDGGYVTRLGVGTPATNFYMSIDTGSDLSWLQCLPCDGCYHQHDPFFDPSKSKSFASVNCKSTLCKLANLCVKGHNKCSYEQEYGDGSTTEGDLSTETFTFGETKVKQIAFGCSHNSKGMFGEVAGILGLGQGVLSFTTQADIHVFSYCLVDWESKSASSYLMFGNSTVFRKTVFTPLLTSSDPNLDTFYLVELQGISVNGTRVAGINQTLFKSGVVVDSGTTVTLLPQPAYKALRKAFRAGTRHLTRAKQMSILDTCYNLTGMTKVNVPTVVLHFRGADVSLTASNCLIPMEETVRGTFCFAFAATPEGLGLSVLGNNQQKGFQVMFDLANKKIGFTPSSC</sequence>
<keyword evidence="5" id="KW-0064">Aspartyl protease</keyword>
<dbReference type="InterPro" id="IPR001969">
    <property type="entry name" value="Aspartic_peptidase_AS"/>
</dbReference>
<feature type="domain" description="Peptidase A1" evidence="7">
    <location>
        <begin position="123"/>
        <end position="456"/>
    </location>
</feature>
<proteinExistence type="inferred from homology"/>
<dbReference type="SUPFAM" id="SSF50630">
    <property type="entry name" value="Acid proteases"/>
    <property type="match status" value="1"/>
</dbReference>
<feature type="signal peptide" evidence="6">
    <location>
        <begin position="1"/>
        <end position="18"/>
    </location>
</feature>
<dbReference type="FunFam" id="2.40.70.10:FF:000031">
    <property type="entry name" value="Aspartyl protease AED1"/>
    <property type="match status" value="1"/>
</dbReference>
<dbReference type="Pfam" id="PF14541">
    <property type="entry name" value="TAXi_C"/>
    <property type="match status" value="1"/>
</dbReference>
<dbReference type="PROSITE" id="PS51767">
    <property type="entry name" value="PEPTIDASE_A1"/>
    <property type="match status" value="1"/>
</dbReference>
<accession>A0A9N7RB98</accession>
<dbReference type="OrthoDB" id="660550at2759"/>
<dbReference type="GO" id="GO:0004190">
    <property type="term" value="F:aspartic-type endopeptidase activity"/>
    <property type="evidence" value="ECO:0007669"/>
    <property type="project" value="UniProtKB-KW"/>
</dbReference>
<dbReference type="InterPro" id="IPR021109">
    <property type="entry name" value="Peptidase_aspartic_dom_sf"/>
</dbReference>
<evidence type="ECO:0000259" key="7">
    <source>
        <dbReference type="PROSITE" id="PS51767"/>
    </source>
</evidence>
<comment type="similarity">
    <text evidence="1 5">Belongs to the peptidase A1 family.</text>
</comment>
<comment type="caution">
    <text evidence="8">The sequence shown here is derived from an EMBL/GenBank/DDBJ whole genome shotgun (WGS) entry which is preliminary data.</text>
</comment>